<feature type="region of interest" description="Disordered" evidence="1">
    <location>
        <begin position="30"/>
        <end position="67"/>
    </location>
</feature>
<keyword evidence="4" id="KW-1185">Reference proteome</keyword>
<feature type="compositionally biased region" description="Basic and acidic residues" evidence="1">
    <location>
        <begin position="30"/>
        <end position="41"/>
    </location>
</feature>
<evidence type="ECO:0000313" key="3">
    <source>
        <dbReference type="EnsemblPlants" id="KEH37920"/>
    </source>
</evidence>
<evidence type="ECO:0000256" key="1">
    <source>
        <dbReference type="SAM" id="MobiDB-lite"/>
    </source>
</evidence>
<reference evidence="2 4" key="1">
    <citation type="journal article" date="2011" name="Nature">
        <title>The Medicago genome provides insight into the evolution of rhizobial symbioses.</title>
        <authorList>
            <person name="Young N.D."/>
            <person name="Debelle F."/>
            <person name="Oldroyd G.E."/>
            <person name="Geurts R."/>
            <person name="Cannon S.B."/>
            <person name="Udvardi M.K."/>
            <person name="Benedito V.A."/>
            <person name="Mayer K.F."/>
            <person name="Gouzy J."/>
            <person name="Schoof H."/>
            <person name="Van de Peer Y."/>
            <person name="Proost S."/>
            <person name="Cook D.R."/>
            <person name="Meyers B.C."/>
            <person name="Spannagl M."/>
            <person name="Cheung F."/>
            <person name="De Mita S."/>
            <person name="Krishnakumar V."/>
            <person name="Gundlach H."/>
            <person name="Zhou S."/>
            <person name="Mudge J."/>
            <person name="Bharti A.K."/>
            <person name="Murray J.D."/>
            <person name="Naoumkina M.A."/>
            <person name="Rosen B."/>
            <person name="Silverstein K.A."/>
            <person name="Tang H."/>
            <person name="Rombauts S."/>
            <person name="Zhao P.X."/>
            <person name="Zhou P."/>
            <person name="Barbe V."/>
            <person name="Bardou P."/>
            <person name="Bechner M."/>
            <person name="Bellec A."/>
            <person name="Berger A."/>
            <person name="Berges H."/>
            <person name="Bidwell S."/>
            <person name="Bisseling T."/>
            <person name="Choisne N."/>
            <person name="Couloux A."/>
            <person name="Denny R."/>
            <person name="Deshpande S."/>
            <person name="Dai X."/>
            <person name="Doyle J.J."/>
            <person name="Dudez A.M."/>
            <person name="Farmer A.D."/>
            <person name="Fouteau S."/>
            <person name="Franken C."/>
            <person name="Gibelin C."/>
            <person name="Gish J."/>
            <person name="Goldstein S."/>
            <person name="Gonzalez A.J."/>
            <person name="Green P.J."/>
            <person name="Hallab A."/>
            <person name="Hartog M."/>
            <person name="Hua A."/>
            <person name="Humphray S.J."/>
            <person name="Jeong D.H."/>
            <person name="Jing Y."/>
            <person name="Jocker A."/>
            <person name="Kenton S.M."/>
            <person name="Kim D.J."/>
            <person name="Klee K."/>
            <person name="Lai H."/>
            <person name="Lang C."/>
            <person name="Lin S."/>
            <person name="Macmil S.L."/>
            <person name="Magdelenat G."/>
            <person name="Matthews L."/>
            <person name="McCorrison J."/>
            <person name="Monaghan E.L."/>
            <person name="Mun J.H."/>
            <person name="Najar F.Z."/>
            <person name="Nicholson C."/>
            <person name="Noirot C."/>
            <person name="O'Bleness M."/>
            <person name="Paule C.R."/>
            <person name="Poulain J."/>
            <person name="Prion F."/>
            <person name="Qin B."/>
            <person name="Qu C."/>
            <person name="Retzel E.F."/>
            <person name="Riddle C."/>
            <person name="Sallet E."/>
            <person name="Samain S."/>
            <person name="Samson N."/>
            <person name="Sanders I."/>
            <person name="Saurat O."/>
            <person name="Scarpelli C."/>
            <person name="Schiex T."/>
            <person name="Segurens B."/>
            <person name="Severin A.J."/>
            <person name="Sherrier D.J."/>
            <person name="Shi R."/>
            <person name="Sims S."/>
            <person name="Singer S.R."/>
            <person name="Sinharoy S."/>
            <person name="Sterck L."/>
            <person name="Viollet A."/>
            <person name="Wang B.B."/>
            <person name="Wang K."/>
            <person name="Wang M."/>
            <person name="Wang X."/>
            <person name="Warfsmann J."/>
            <person name="Weissenbach J."/>
            <person name="White D.D."/>
            <person name="White J.D."/>
            <person name="Wiley G.B."/>
            <person name="Wincker P."/>
            <person name="Xing Y."/>
            <person name="Yang L."/>
            <person name="Yao Z."/>
            <person name="Ying F."/>
            <person name="Zhai J."/>
            <person name="Zhou L."/>
            <person name="Zuber A."/>
            <person name="Denarie J."/>
            <person name="Dixon R.A."/>
            <person name="May G.D."/>
            <person name="Schwartz D.C."/>
            <person name="Rogers J."/>
            <person name="Quetier F."/>
            <person name="Town C.D."/>
            <person name="Roe B.A."/>
        </authorList>
    </citation>
    <scope>NUCLEOTIDE SEQUENCE [LARGE SCALE GENOMIC DNA]</scope>
    <source>
        <strain evidence="2">A17</strain>
        <strain evidence="3 4">cv. Jemalong A17</strain>
    </source>
</reference>
<reference evidence="3" key="3">
    <citation type="submission" date="2015-04" db="UniProtKB">
        <authorList>
            <consortium name="EnsemblPlants"/>
        </authorList>
    </citation>
    <scope>IDENTIFICATION</scope>
    <source>
        <strain evidence="3">cv. Jemalong A17</strain>
    </source>
</reference>
<evidence type="ECO:0000313" key="4">
    <source>
        <dbReference type="Proteomes" id="UP000002051"/>
    </source>
</evidence>
<dbReference type="Proteomes" id="UP000002051">
    <property type="component" value="Chromosome 2"/>
</dbReference>
<reference evidence="2 4" key="2">
    <citation type="journal article" date="2014" name="BMC Genomics">
        <title>An improved genome release (version Mt4.0) for the model legume Medicago truncatula.</title>
        <authorList>
            <person name="Tang H."/>
            <person name="Krishnakumar V."/>
            <person name="Bidwell S."/>
            <person name="Rosen B."/>
            <person name="Chan A."/>
            <person name="Zhou S."/>
            <person name="Gentzbittel L."/>
            <person name="Childs K.L."/>
            <person name="Yandell M."/>
            <person name="Gundlach H."/>
            <person name="Mayer K.F."/>
            <person name="Schwartz D.C."/>
            <person name="Town C.D."/>
        </authorList>
    </citation>
    <scope>GENOME REANNOTATION</scope>
    <source>
        <strain evidence="2">A17</strain>
        <strain evidence="3 4">cv. Jemalong A17</strain>
    </source>
</reference>
<evidence type="ECO:0000313" key="2">
    <source>
        <dbReference type="EMBL" id="KEH37920.1"/>
    </source>
</evidence>
<accession>A0A072VIG1</accession>
<proteinExistence type="predicted"/>
<dbReference type="EnsemblPlants" id="KEH37920">
    <property type="protein sequence ID" value="KEH37920"/>
    <property type="gene ID" value="MTR_2g451410"/>
</dbReference>
<dbReference type="HOGENOM" id="CLU_2577424_0_0_1"/>
<dbReference type="EMBL" id="CM001218">
    <property type="protein sequence ID" value="KEH37920.1"/>
    <property type="molecule type" value="Genomic_DNA"/>
</dbReference>
<name>A0A072VIG1_MEDTR</name>
<protein>
    <submittedName>
        <fullName evidence="2 3">Uncharacterized protein</fullName>
    </submittedName>
</protein>
<gene>
    <name evidence="2" type="ordered locus">MTR_2g451410</name>
</gene>
<sequence>MVVTHPNNILGGDFDFIKRSFKSKIEDLKAEKNEEKDDCENGLKSPTSHLPSQKLERVKPSPPRKHQRMAYLPEVLLTKRG</sequence>
<organism evidence="2 4">
    <name type="scientific">Medicago truncatula</name>
    <name type="common">Barrel medic</name>
    <name type="synonym">Medicago tribuloides</name>
    <dbReference type="NCBI Taxonomy" id="3880"/>
    <lineage>
        <taxon>Eukaryota</taxon>
        <taxon>Viridiplantae</taxon>
        <taxon>Streptophyta</taxon>
        <taxon>Embryophyta</taxon>
        <taxon>Tracheophyta</taxon>
        <taxon>Spermatophyta</taxon>
        <taxon>Magnoliopsida</taxon>
        <taxon>eudicotyledons</taxon>
        <taxon>Gunneridae</taxon>
        <taxon>Pentapetalae</taxon>
        <taxon>rosids</taxon>
        <taxon>fabids</taxon>
        <taxon>Fabales</taxon>
        <taxon>Fabaceae</taxon>
        <taxon>Papilionoideae</taxon>
        <taxon>50 kb inversion clade</taxon>
        <taxon>NPAAA clade</taxon>
        <taxon>Hologalegina</taxon>
        <taxon>IRL clade</taxon>
        <taxon>Trifolieae</taxon>
        <taxon>Medicago</taxon>
    </lineage>
</organism>
<dbReference type="AlphaFoldDB" id="A0A072VIG1"/>